<feature type="transmembrane region" description="Helical" evidence="8">
    <location>
        <begin position="527"/>
        <end position="544"/>
    </location>
</feature>
<feature type="transmembrane region" description="Helical" evidence="8">
    <location>
        <begin position="74"/>
        <end position="96"/>
    </location>
</feature>
<feature type="transmembrane region" description="Helical" evidence="8">
    <location>
        <begin position="352"/>
        <end position="372"/>
    </location>
</feature>
<dbReference type="SUPFAM" id="SSF51735">
    <property type="entry name" value="NAD(P)-binding Rossmann-fold domains"/>
    <property type="match status" value="1"/>
</dbReference>
<dbReference type="PANTHER" id="PTHR31645:SF16">
    <property type="entry name" value="METAL-NICOTIANAMINE TRANSPORTER YSL5-RELATED"/>
    <property type="match status" value="1"/>
</dbReference>
<dbReference type="Gene3D" id="3.40.50.720">
    <property type="entry name" value="NAD(P)-binding Rossmann-like Domain"/>
    <property type="match status" value="1"/>
</dbReference>
<feature type="transmembrane region" description="Helical" evidence="8">
    <location>
        <begin position="40"/>
        <end position="62"/>
    </location>
</feature>
<dbReference type="Pfam" id="PF03169">
    <property type="entry name" value="OPT"/>
    <property type="match status" value="2"/>
</dbReference>
<evidence type="ECO:0000256" key="2">
    <source>
        <dbReference type="ARBA" id="ARBA00010276"/>
    </source>
</evidence>
<keyword evidence="5 8" id="KW-1133">Transmembrane helix</keyword>
<evidence type="ECO:0000313" key="10">
    <source>
        <dbReference type="Proteomes" id="UP000251960"/>
    </source>
</evidence>
<comment type="subcellular location">
    <subcellularLocation>
        <location evidence="1">Membrane</location>
        <topology evidence="1">Multi-pass membrane protein</topology>
    </subcellularLocation>
</comment>
<evidence type="ECO:0000256" key="3">
    <source>
        <dbReference type="ARBA" id="ARBA00022448"/>
    </source>
</evidence>
<dbReference type="InterPro" id="IPR036291">
    <property type="entry name" value="NAD(P)-bd_dom_sf"/>
</dbReference>
<comment type="similarity">
    <text evidence="2">Belongs to the YSL (TC 2.A.67.2) family.</text>
</comment>
<keyword evidence="6 8" id="KW-0472">Membrane</keyword>
<dbReference type="InterPro" id="IPR004813">
    <property type="entry name" value="OPT"/>
</dbReference>
<evidence type="ECO:0000256" key="8">
    <source>
        <dbReference type="SAM" id="Phobius"/>
    </source>
</evidence>
<feature type="region of interest" description="Disordered" evidence="7">
    <location>
        <begin position="1"/>
        <end position="22"/>
    </location>
</feature>
<proteinExistence type="inferred from homology"/>
<evidence type="ECO:0000313" key="9">
    <source>
        <dbReference type="EMBL" id="PWZ40226.1"/>
    </source>
</evidence>
<keyword evidence="3" id="KW-0813">Transport</keyword>
<dbReference type="Proteomes" id="UP000251960">
    <property type="component" value="Chromosome 2"/>
</dbReference>
<name>A0A3L6FZP8_MAIZE</name>
<dbReference type="NCBIfam" id="TIGR00728">
    <property type="entry name" value="OPT_sfam"/>
    <property type="match status" value="1"/>
</dbReference>
<feature type="transmembrane region" description="Helical" evidence="8">
    <location>
        <begin position="108"/>
        <end position="132"/>
    </location>
</feature>
<feature type="transmembrane region" description="Helical" evidence="8">
    <location>
        <begin position="284"/>
        <end position="307"/>
    </location>
</feature>
<dbReference type="InterPro" id="IPR002347">
    <property type="entry name" value="SDR_fam"/>
</dbReference>
<gene>
    <name evidence="9" type="primary">YSL5</name>
    <name evidence="9" type="ORF">Zm00014a_004301</name>
</gene>
<dbReference type="EMBL" id="NCVQ01000003">
    <property type="protein sequence ID" value="PWZ40226.1"/>
    <property type="molecule type" value="Genomic_DNA"/>
</dbReference>
<feature type="region of interest" description="Disordered" evidence="7">
    <location>
        <begin position="976"/>
        <end position="1005"/>
    </location>
</feature>
<comment type="caution">
    <text evidence="9">The sequence shown here is derived from an EMBL/GenBank/DDBJ whole genome shotgun (WGS) entry which is preliminary data.</text>
</comment>
<evidence type="ECO:0000256" key="7">
    <source>
        <dbReference type="SAM" id="MobiDB-lite"/>
    </source>
</evidence>
<feature type="transmembrane region" description="Helical" evidence="8">
    <location>
        <begin position="220"/>
        <end position="237"/>
    </location>
</feature>
<dbReference type="InterPro" id="IPR045035">
    <property type="entry name" value="YSL-like"/>
</dbReference>
<dbReference type="AlphaFoldDB" id="A0A3L6FZP8"/>
<feature type="transmembrane region" description="Helical" evidence="8">
    <location>
        <begin position="598"/>
        <end position="625"/>
    </location>
</feature>
<sequence>MTPAETSPPAPPPRASHPVSSPLLLQDPTTQATCPWREQLTVRGIAVAAALGALLCVVIHRLNLTVGVIPALNVASGLLAFFLAAAWRAAAGWLGFGRGPPFTRQENTVIQTCAIACAGLAFSGCSASYIFAMDRKTYELVGPDYPGNRAEDVKDPSLGWMISFLFLIALVGPFSIVLLRKVMVIDYKLAFPGGTATALMINSLHGKTDGDLAGKKVHCLVKYMGISFVWSFFKWFFSGVGDSCGFDNFPTFGLEAFKSTAQAGHWYPENLGNSDFRGLYGYKVFIAISIILGDGLYNLVKIFIVIARELCSMQSKQRELPVQAMEDDGSCEQLADEKLQTEIFLKDSISPWFAASGYIVLAAISTASVPAIFPQLKWYLVLLCYFLAPVVAFCNSYGMGLTNLNLAPTYGKIALFAFASLVGSDGGGVIAGLAACGIVMSVACSTADLMQDLKSGYLTLSSPRSMFTAQLIGIALGCVIAPLTLWLFWTAFDIGDPDGEYKAPFAIMFREMAILGMEGFSALPLHCLDICYAAFFLALATSLLKDVAPANVSRFIPIPIAMAAPFYVGAYFGVDMFIGTAILYAWQKLNREQADGYAVAVASGLICGDGIWSIPSALLSILGAVPPICMSFEASSAPSTGASGSSRRSAAAMEMLSMLKVGYTILRSETPATDLVNTFMDWAARRSLMLLAIFLPPYYIYKLTTSAFAAAVPEDVAGKVVLITGASSGIGEQIAYQYAKKGARLALVARMVGSLHDVAARARDAGSSDVLVVAGDVAKPEDCRRFVQATVEHFGRLDHLVNNAGVANVCWFEDVPDVAALKRVLAVNFWGAVHATHCALPHLKKSGGGKVFVNSSAAAALAMPGMSLYNASEAAVLNFFETLRVELRDEVGITIATSGWIVSEMTGGKQLSKEGTVEVAVRCAEATVDAICRGRRHLTVPLWYRALFLWRALAPEVVEFSQRLLCRRTAGGRGHQAKGKRLQEVTGAEGGLQPAPLHSSDIKRE</sequence>
<protein>
    <submittedName>
        <fullName evidence="9">Putative metal-nicotianamine transporter YSL5</fullName>
    </submittedName>
</protein>
<evidence type="ECO:0000256" key="5">
    <source>
        <dbReference type="ARBA" id="ARBA00022989"/>
    </source>
</evidence>
<organism evidence="9 10">
    <name type="scientific">Zea mays</name>
    <name type="common">Maize</name>
    <dbReference type="NCBI Taxonomy" id="4577"/>
    <lineage>
        <taxon>Eukaryota</taxon>
        <taxon>Viridiplantae</taxon>
        <taxon>Streptophyta</taxon>
        <taxon>Embryophyta</taxon>
        <taxon>Tracheophyta</taxon>
        <taxon>Spermatophyta</taxon>
        <taxon>Magnoliopsida</taxon>
        <taxon>Liliopsida</taxon>
        <taxon>Poales</taxon>
        <taxon>Poaceae</taxon>
        <taxon>PACMAD clade</taxon>
        <taxon>Panicoideae</taxon>
        <taxon>Andropogonodae</taxon>
        <taxon>Andropogoneae</taxon>
        <taxon>Tripsacinae</taxon>
        <taxon>Zea</taxon>
    </lineage>
</organism>
<reference evidence="9 10" key="1">
    <citation type="journal article" date="2018" name="Nat. Genet.">
        <title>Extensive intraspecific gene order and gene structural variations between Mo17 and other maize genomes.</title>
        <authorList>
            <person name="Sun S."/>
            <person name="Zhou Y."/>
            <person name="Chen J."/>
            <person name="Shi J."/>
            <person name="Zhao H."/>
            <person name="Zhao H."/>
            <person name="Song W."/>
            <person name="Zhang M."/>
            <person name="Cui Y."/>
            <person name="Dong X."/>
            <person name="Liu H."/>
            <person name="Ma X."/>
            <person name="Jiao Y."/>
            <person name="Wang B."/>
            <person name="Wei X."/>
            <person name="Stein J.C."/>
            <person name="Glaubitz J.C."/>
            <person name="Lu F."/>
            <person name="Yu G."/>
            <person name="Liang C."/>
            <person name="Fengler K."/>
            <person name="Li B."/>
            <person name="Rafalski A."/>
            <person name="Schnable P.S."/>
            <person name="Ware D.H."/>
            <person name="Buckler E.S."/>
            <person name="Lai J."/>
        </authorList>
    </citation>
    <scope>NUCLEOTIDE SEQUENCE [LARGE SCALE GENOMIC DNA]</scope>
    <source>
        <strain evidence="10">cv. Missouri 17</strain>
        <tissue evidence="9">Seedling</tissue>
    </source>
</reference>
<evidence type="ECO:0000256" key="6">
    <source>
        <dbReference type="ARBA" id="ARBA00023136"/>
    </source>
</evidence>
<dbReference type="GO" id="GO:0035673">
    <property type="term" value="F:oligopeptide transmembrane transporter activity"/>
    <property type="evidence" value="ECO:0007669"/>
    <property type="project" value="InterPro"/>
</dbReference>
<evidence type="ECO:0000256" key="4">
    <source>
        <dbReference type="ARBA" id="ARBA00022692"/>
    </source>
</evidence>
<dbReference type="PRINTS" id="PR00081">
    <property type="entry name" value="GDHRDH"/>
</dbReference>
<feature type="compositionally biased region" description="Pro residues" evidence="7">
    <location>
        <begin position="1"/>
        <end position="15"/>
    </location>
</feature>
<dbReference type="GO" id="GO:0016020">
    <property type="term" value="C:membrane"/>
    <property type="evidence" value="ECO:0007669"/>
    <property type="project" value="UniProtKB-SubCell"/>
</dbReference>
<dbReference type="PANTHER" id="PTHR31645">
    <property type="entry name" value="OLIGOPEPTIDE TRANSPORTER YGL114W-RELATED"/>
    <property type="match status" value="1"/>
</dbReference>
<evidence type="ECO:0000256" key="1">
    <source>
        <dbReference type="ARBA" id="ARBA00004141"/>
    </source>
</evidence>
<keyword evidence="4 8" id="KW-0812">Transmembrane</keyword>
<dbReference type="PRINTS" id="PR00080">
    <property type="entry name" value="SDRFAMILY"/>
</dbReference>
<dbReference type="ExpressionAtlas" id="A0A3L6FZP8">
    <property type="expression patterns" value="baseline and differential"/>
</dbReference>
<feature type="transmembrane region" description="Helical" evidence="8">
    <location>
        <begin position="471"/>
        <end position="489"/>
    </location>
</feature>
<feature type="transmembrane region" description="Helical" evidence="8">
    <location>
        <begin position="564"/>
        <end position="586"/>
    </location>
</feature>
<feature type="transmembrane region" description="Helical" evidence="8">
    <location>
        <begin position="378"/>
        <end position="397"/>
    </location>
</feature>
<accession>A0A3L6FZP8</accession>
<feature type="transmembrane region" description="Helical" evidence="8">
    <location>
        <begin position="158"/>
        <end position="179"/>
    </location>
</feature>
<dbReference type="Pfam" id="PF00106">
    <property type="entry name" value="adh_short"/>
    <property type="match status" value="1"/>
</dbReference>